<dbReference type="SMART" id="SM00382">
    <property type="entry name" value="AAA"/>
    <property type="match status" value="1"/>
</dbReference>
<dbReference type="CDD" id="cd19481">
    <property type="entry name" value="RecA-like_protease"/>
    <property type="match status" value="1"/>
</dbReference>
<dbReference type="InterPro" id="IPR003959">
    <property type="entry name" value="ATPase_AAA_core"/>
</dbReference>
<accession>A0AAV9NG05</accession>
<dbReference type="GO" id="GO:0005524">
    <property type="term" value="F:ATP binding"/>
    <property type="evidence" value="ECO:0007669"/>
    <property type="project" value="InterPro"/>
</dbReference>
<dbReference type="InterPro" id="IPR027417">
    <property type="entry name" value="P-loop_NTPase"/>
</dbReference>
<dbReference type="PANTHER" id="PTHR46411">
    <property type="entry name" value="FAMILY ATPASE, PUTATIVE-RELATED"/>
    <property type="match status" value="1"/>
</dbReference>
<dbReference type="PANTHER" id="PTHR46411:SF2">
    <property type="entry name" value="AAA+ ATPASE DOMAIN-CONTAINING PROTEIN"/>
    <property type="match status" value="1"/>
</dbReference>
<sequence>MVHNFSNQSSEGSNASIAETPEHTSSTSGDVPPLKLKKPDILYGLKTKEFNKSDRTFYKDESWKGVKTGLITSETTQFDDDNAVLGIVVEVNVLDKTGKLGNSLATWKEEPADFELTKDAMVFKVHAPRLEIHSKRLIDVMEQLMDYYPDNLRNFQQYASKLNGCYVDIMHFYAELKAYHKTYIDSVPTTDTATRESSDWMWTKDIGDCGDSKLADRISQRLAFGMLDITKPCDAATAYDIAVLLRNLAPMYRNRAIPTLGILLTINDPSISYESVWLLYKPGTFVYVWEDGKLLSCVIGSVSYFTEWKDSNDRIHLYVWYLFSDGIEFTRRVKVINVARYDGSRLVRDLEAVPCEFYDRFDSGQRRQILRERGQKYLKLIKEKTAYREYDDAGLSYNGYVIVDATTYNQQQVDLEQERKNTVLQWVNSSSLESYARDEVLRRLTDLSTQVTDAEGGKRFHDITKIDPNHCETHRLIEDIYLLLPSMIGGFFLKTKSWVNLCVDWISNSPPIPRPNQLDNELVMLDDDDKESLRTVLPKGEKPIGVLSDFIKDKGEGKVFLLHGPPGTGKTMTVECIANDTQRPLLALTAADIGLRENSEDQLRMWFTLAAKWDAILLIDEADLFLERRREGDVDRNSLVTVFLRTMEYYQGVLFLTTNRPGHIDDSFISRITVPIQYPSLRPETQKLIIDKLVRNSQETGTILVDPKAKQYLIDNCGSLNGRQLRNTLNNAVSIAEIQKRRNQQLHSQDFIKVERHHVVTAIGRSTGFMKYIDHMGGKDEFARARRRGDYHVEDHLDKD</sequence>
<feature type="compositionally biased region" description="Polar residues" evidence="1">
    <location>
        <begin position="1"/>
        <end position="29"/>
    </location>
</feature>
<gene>
    <name evidence="3" type="ORF">LTR84_012245</name>
</gene>
<protein>
    <recommendedName>
        <fullName evidence="2">AAA+ ATPase domain-containing protein</fullName>
    </recommendedName>
</protein>
<dbReference type="GO" id="GO:0016887">
    <property type="term" value="F:ATP hydrolysis activity"/>
    <property type="evidence" value="ECO:0007669"/>
    <property type="project" value="InterPro"/>
</dbReference>
<dbReference type="InterPro" id="IPR056599">
    <property type="entry name" value="AAA_lid_fung"/>
</dbReference>
<dbReference type="GeneID" id="89980392"/>
<dbReference type="InterPro" id="IPR054289">
    <property type="entry name" value="DUF7025"/>
</dbReference>
<feature type="region of interest" description="Disordered" evidence="1">
    <location>
        <begin position="1"/>
        <end position="33"/>
    </location>
</feature>
<dbReference type="InterPro" id="IPR003593">
    <property type="entry name" value="AAA+_ATPase"/>
</dbReference>
<dbReference type="Pfam" id="PF23232">
    <property type="entry name" value="AAA_lid_13"/>
    <property type="match status" value="1"/>
</dbReference>
<comment type="caution">
    <text evidence="3">The sequence shown here is derived from an EMBL/GenBank/DDBJ whole genome shotgun (WGS) entry which is preliminary data.</text>
</comment>
<evidence type="ECO:0000313" key="3">
    <source>
        <dbReference type="EMBL" id="KAK5056713.1"/>
    </source>
</evidence>
<dbReference type="EMBL" id="JAVRRD010000007">
    <property type="protein sequence ID" value="KAK5056713.1"/>
    <property type="molecule type" value="Genomic_DNA"/>
</dbReference>
<dbReference type="RefSeq" id="XP_064708429.1">
    <property type="nucleotide sequence ID" value="XM_064855769.1"/>
</dbReference>
<organism evidence="3 4">
    <name type="scientific">Exophiala bonariae</name>
    <dbReference type="NCBI Taxonomy" id="1690606"/>
    <lineage>
        <taxon>Eukaryota</taxon>
        <taxon>Fungi</taxon>
        <taxon>Dikarya</taxon>
        <taxon>Ascomycota</taxon>
        <taxon>Pezizomycotina</taxon>
        <taxon>Eurotiomycetes</taxon>
        <taxon>Chaetothyriomycetidae</taxon>
        <taxon>Chaetothyriales</taxon>
        <taxon>Herpotrichiellaceae</taxon>
        <taxon>Exophiala</taxon>
    </lineage>
</organism>
<dbReference type="SUPFAM" id="SSF52540">
    <property type="entry name" value="P-loop containing nucleoside triphosphate hydrolases"/>
    <property type="match status" value="1"/>
</dbReference>
<dbReference type="Gene3D" id="3.40.50.300">
    <property type="entry name" value="P-loop containing nucleotide triphosphate hydrolases"/>
    <property type="match status" value="1"/>
</dbReference>
<dbReference type="Pfam" id="PF00004">
    <property type="entry name" value="AAA"/>
    <property type="match status" value="1"/>
</dbReference>
<feature type="domain" description="AAA+ ATPase" evidence="2">
    <location>
        <begin position="556"/>
        <end position="682"/>
    </location>
</feature>
<evidence type="ECO:0000259" key="2">
    <source>
        <dbReference type="SMART" id="SM00382"/>
    </source>
</evidence>
<evidence type="ECO:0000256" key="1">
    <source>
        <dbReference type="SAM" id="MobiDB-lite"/>
    </source>
</evidence>
<evidence type="ECO:0000313" key="4">
    <source>
        <dbReference type="Proteomes" id="UP001358417"/>
    </source>
</evidence>
<dbReference type="Pfam" id="PF22942">
    <property type="entry name" value="DUF7025"/>
    <property type="match status" value="1"/>
</dbReference>
<keyword evidence="4" id="KW-1185">Reference proteome</keyword>
<reference evidence="3 4" key="1">
    <citation type="submission" date="2023-08" db="EMBL/GenBank/DDBJ databases">
        <title>Black Yeasts Isolated from many extreme environments.</title>
        <authorList>
            <person name="Coleine C."/>
            <person name="Stajich J.E."/>
            <person name="Selbmann L."/>
        </authorList>
    </citation>
    <scope>NUCLEOTIDE SEQUENCE [LARGE SCALE GENOMIC DNA]</scope>
    <source>
        <strain evidence="3 4">CCFEE 5792</strain>
    </source>
</reference>
<proteinExistence type="predicted"/>
<dbReference type="AlphaFoldDB" id="A0AAV9NG05"/>
<name>A0AAV9NG05_9EURO</name>
<dbReference type="Proteomes" id="UP001358417">
    <property type="component" value="Unassembled WGS sequence"/>
</dbReference>